<dbReference type="Pfam" id="PF02311">
    <property type="entry name" value="AraC_binding"/>
    <property type="match status" value="1"/>
</dbReference>
<accession>A0ABQ5Y6N5</accession>
<feature type="domain" description="HTH araC/xylS-type" evidence="4">
    <location>
        <begin position="156"/>
        <end position="256"/>
    </location>
</feature>
<dbReference type="RefSeq" id="WP_045396814.1">
    <property type="nucleotide sequence ID" value="NZ_BBLD01000008.1"/>
</dbReference>
<keyword evidence="1" id="KW-0805">Transcription regulation</keyword>
<dbReference type="SMART" id="SM00342">
    <property type="entry name" value="HTH_ARAC"/>
    <property type="match status" value="1"/>
</dbReference>
<dbReference type="SUPFAM" id="SSF46689">
    <property type="entry name" value="Homeodomain-like"/>
    <property type="match status" value="1"/>
</dbReference>
<evidence type="ECO:0000313" key="5">
    <source>
        <dbReference type="EMBL" id="GLR06651.1"/>
    </source>
</evidence>
<dbReference type="EMBL" id="BSOE01000058">
    <property type="protein sequence ID" value="GLR06651.1"/>
    <property type="molecule type" value="Genomic_DNA"/>
</dbReference>
<dbReference type="PANTHER" id="PTHR11019">
    <property type="entry name" value="HTH-TYPE TRANSCRIPTIONAL REGULATOR NIMR"/>
    <property type="match status" value="1"/>
</dbReference>
<dbReference type="Pfam" id="PF12833">
    <property type="entry name" value="HTH_18"/>
    <property type="match status" value="1"/>
</dbReference>
<dbReference type="CDD" id="cd06124">
    <property type="entry name" value="cupin_NimR-like_N"/>
    <property type="match status" value="1"/>
</dbReference>
<dbReference type="Proteomes" id="UP001156669">
    <property type="component" value="Unassembled WGS sequence"/>
</dbReference>
<dbReference type="InterPro" id="IPR018060">
    <property type="entry name" value="HTH_AraC"/>
</dbReference>
<sequence length="266" mass="30333">MALLSKGDHFCADEHDGLVIGVAVEVSDHDSGVHFHAKDQLLSSQHGCMTITLEDVKYVLPPMRAAWIPKGVSHNAQSTNVAQYRSLYFDPSLTERLPRKIRIFDVTPLMRILIERMSFWPFDKPESEQVNTLNLFIEELNNSEDVYLQLPLPKDYRLQSWIAKIDDEAFTAPSLAKLSQLVGASEKTITRIFNRETGMPYQSWRQQWRLLGAIELLSSGMRLSDVAHRLEFSSDSAFIYFFRQKTGTTPMSYLNNEPSFGGSQLK</sequence>
<keyword evidence="6" id="KW-1185">Reference proteome</keyword>
<protein>
    <submittedName>
        <fullName evidence="5">AraC family transcriptional regulator</fullName>
    </submittedName>
</protein>
<dbReference type="Gene3D" id="1.10.10.60">
    <property type="entry name" value="Homeodomain-like"/>
    <property type="match status" value="1"/>
</dbReference>
<proteinExistence type="predicted"/>
<evidence type="ECO:0000313" key="6">
    <source>
        <dbReference type="Proteomes" id="UP001156669"/>
    </source>
</evidence>
<comment type="caution">
    <text evidence="5">The sequence shown here is derived from an EMBL/GenBank/DDBJ whole genome shotgun (WGS) entry which is preliminary data.</text>
</comment>
<evidence type="ECO:0000256" key="3">
    <source>
        <dbReference type="ARBA" id="ARBA00023163"/>
    </source>
</evidence>
<dbReference type="PANTHER" id="PTHR11019:SF159">
    <property type="entry name" value="TRANSCRIPTIONAL REGULATOR-RELATED"/>
    <property type="match status" value="1"/>
</dbReference>
<dbReference type="PROSITE" id="PS01124">
    <property type="entry name" value="HTH_ARAC_FAMILY_2"/>
    <property type="match status" value="1"/>
</dbReference>
<evidence type="ECO:0000256" key="2">
    <source>
        <dbReference type="ARBA" id="ARBA00023125"/>
    </source>
</evidence>
<name>A0ABQ5Y6N5_9VIBR</name>
<evidence type="ECO:0000259" key="4">
    <source>
        <dbReference type="PROSITE" id="PS01124"/>
    </source>
</evidence>
<organism evidence="5 6">
    <name type="scientific">Vibrio hyugaensis</name>
    <dbReference type="NCBI Taxonomy" id="1534743"/>
    <lineage>
        <taxon>Bacteria</taxon>
        <taxon>Pseudomonadati</taxon>
        <taxon>Pseudomonadota</taxon>
        <taxon>Gammaproteobacteria</taxon>
        <taxon>Vibrionales</taxon>
        <taxon>Vibrionaceae</taxon>
        <taxon>Vibrio</taxon>
    </lineage>
</organism>
<reference evidence="6" key="1">
    <citation type="journal article" date="2019" name="Int. J. Syst. Evol. Microbiol.">
        <title>The Global Catalogue of Microorganisms (GCM) 10K type strain sequencing project: providing services to taxonomists for standard genome sequencing and annotation.</title>
        <authorList>
            <consortium name="The Broad Institute Genomics Platform"/>
            <consortium name="The Broad Institute Genome Sequencing Center for Infectious Disease"/>
            <person name="Wu L."/>
            <person name="Ma J."/>
        </authorList>
    </citation>
    <scope>NUCLEOTIDE SEQUENCE [LARGE SCALE GENOMIC DNA]</scope>
    <source>
        <strain evidence="6">NBRC 110633</strain>
    </source>
</reference>
<dbReference type="InterPro" id="IPR011051">
    <property type="entry name" value="RmlC_Cupin_sf"/>
</dbReference>
<gene>
    <name evidence="5" type="ORF">GCM10007906_42390</name>
</gene>
<dbReference type="InterPro" id="IPR003313">
    <property type="entry name" value="AraC-bd"/>
</dbReference>
<dbReference type="SUPFAM" id="SSF51182">
    <property type="entry name" value="RmlC-like cupins"/>
    <property type="match status" value="1"/>
</dbReference>
<keyword evidence="3" id="KW-0804">Transcription</keyword>
<evidence type="ECO:0000256" key="1">
    <source>
        <dbReference type="ARBA" id="ARBA00023015"/>
    </source>
</evidence>
<keyword evidence="2" id="KW-0238">DNA-binding</keyword>
<dbReference type="InterPro" id="IPR009057">
    <property type="entry name" value="Homeodomain-like_sf"/>
</dbReference>